<feature type="transmembrane region" description="Helical" evidence="1">
    <location>
        <begin position="45"/>
        <end position="61"/>
    </location>
</feature>
<keyword evidence="1" id="KW-0812">Transmembrane</keyword>
<evidence type="ECO:0000313" key="3">
    <source>
        <dbReference type="Proteomes" id="UP000680304"/>
    </source>
</evidence>
<organism evidence="2 3">
    <name type="scientific">Paenibacillus cisolokensis</name>
    <dbReference type="NCBI Taxonomy" id="1658519"/>
    <lineage>
        <taxon>Bacteria</taxon>
        <taxon>Bacillati</taxon>
        <taxon>Bacillota</taxon>
        <taxon>Bacilli</taxon>
        <taxon>Bacillales</taxon>
        <taxon>Paenibacillaceae</taxon>
        <taxon>Paenibacillus</taxon>
    </lineage>
</organism>
<keyword evidence="3" id="KW-1185">Reference proteome</keyword>
<sequence length="170" mass="19542">MIRVANVGAQGAQKFRAIEQSEKKQGLKAMTPAADQAERFVGRNYIGPALIVMLTVFYAILGQANTAMQEDGTFYWLVIVMYLLLAVLFFFRRPYLAVGKDYVQTRKWTGDKRLQASDIRSIRVQPGYVVIEHKKGNWVFSRVMNRYPTDEMAARLTTFAQQHKIEMKQL</sequence>
<dbReference type="EMBL" id="BOVJ01000058">
    <property type="protein sequence ID" value="GIQ63209.1"/>
    <property type="molecule type" value="Genomic_DNA"/>
</dbReference>
<gene>
    <name evidence="2" type="ORF">PACILC2_17770</name>
</gene>
<dbReference type="Proteomes" id="UP000680304">
    <property type="component" value="Unassembled WGS sequence"/>
</dbReference>
<evidence type="ECO:0000256" key="1">
    <source>
        <dbReference type="SAM" id="Phobius"/>
    </source>
</evidence>
<accession>A0ABQ4N4X4</accession>
<keyword evidence="1" id="KW-1133">Transmembrane helix</keyword>
<evidence type="ECO:0000313" key="2">
    <source>
        <dbReference type="EMBL" id="GIQ63209.1"/>
    </source>
</evidence>
<protein>
    <recommendedName>
        <fullName evidence="4">Methyltransferase</fullName>
    </recommendedName>
</protein>
<proteinExistence type="predicted"/>
<keyword evidence="1" id="KW-0472">Membrane</keyword>
<evidence type="ECO:0008006" key="4">
    <source>
        <dbReference type="Google" id="ProtNLM"/>
    </source>
</evidence>
<name>A0ABQ4N4X4_9BACL</name>
<feature type="transmembrane region" description="Helical" evidence="1">
    <location>
        <begin position="73"/>
        <end position="91"/>
    </location>
</feature>
<comment type="caution">
    <text evidence="2">The sequence shown here is derived from an EMBL/GenBank/DDBJ whole genome shotgun (WGS) entry which is preliminary data.</text>
</comment>
<reference evidence="2 3" key="1">
    <citation type="submission" date="2021-04" db="EMBL/GenBank/DDBJ databases">
        <title>Draft genome sequence of Paenibacillus cisolokensis, LC2-13A.</title>
        <authorList>
            <person name="Uke A."/>
            <person name="Chhe C."/>
            <person name="Baramee S."/>
            <person name="Kosugi A."/>
        </authorList>
    </citation>
    <scope>NUCLEOTIDE SEQUENCE [LARGE SCALE GENOMIC DNA]</scope>
    <source>
        <strain evidence="2 3">LC2-13A</strain>
    </source>
</reference>